<keyword evidence="2" id="KW-0949">S-adenosyl-L-methionine</keyword>
<evidence type="ECO:0000256" key="4">
    <source>
        <dbReference type="ARBA" id="ARBA00023004"/>
    </source>
</evidence>
<feature type="non-terminal residue" evidence="6">
    <location>
        <position position="1"/>
    </location>
</feature>
<keyword evidence="5" id="KW-0411">Iron-sulfur</keyword>
<evidence type="ECO:0000256" key="2">
    <source>
        <dbReference type="ARBA" id="ARBA00022691"/>
    </source>
</evidence>
<accession>X1MWK2</accession>
<reference evidence="6" key="1">
    <citation type="journal article" date="2014" name="Front. Microbiol.">
        <title>High frequency of phylogenetically diverse reductive dehalogenase-homologous genes in deep subseafloor sedimentary metagenomes.</title>
        <authorList>
            <person name="Kawai M."/>
            <person name="Futagami T."/>
            <person name="Toyoda A."/>
            <person name="Takaki Y."/>
            <person name="Nishi S."/>
            <person name="Hori S."/>
            <person name="Arai W."/>
            <person name="Tsubouchi T."/>
            <person name="Morono Y."/>
            <person name="Uchiyama I."/>
            <person name="Ito T."/>
            <person name="Fujiyama A."/>
            <person name="Inagaki F."/>
            <person name="Takami H."/>
        </authorList>
    </citation>
    <scope>NUCLEOTIDE SEQUENCE</scope>
    <source>
        <strain evidence="6">Expedition CK06-06</strain>
    </source>
</reference>
<dbReference type="InterPro" id="IPR051198">
    <property type="entry name" value="BchE-like"/>
</dbReference>
<dbReference type="Gene3D" id="3.30.750.200">
    <property type="match status" value="1"/>
</dbReference>
<evidence type="ECO:0000256" key="5">
    <source>
        <dbReference type="ARBA" id="ARBA00023014"/>
    </source>
</evidence>
<evidence type="ECO:0008006" key="7">
    <source>
        <dbReference type="Google" id="ProtNLM"/>
    </source>
</evidence>
<comment type="cofactor">
    <cofactor evidence="1">
        <name>[4Fe-4S] cluster</name>
        <dbReference type="ChEBI" id="CHEBI:49883"/>
    </cofactor>
</comment>
<keyword evidence="3" id="KW-0479">Metal-binding</keyword>
<evidence type="ECO:0000256" key="1">
    <source>
        <dbReference type="ARBA" id="ARBA00001966"/>
    </source>
</evidence>
<gene>
    <name evidence="6" type="ORF">S06H3_12876</name>
</gene>
<comment type="caution">
    <text evidence="6">The sequence shown here is derived from an EMBL/GenBank/DDBJ whole genome shotgun (WGS) entry which is preliminary data.</text>
</comment>
<sequence length="154" mass="17759">KDITIEEALTACEIIKKSGIELQAFFIAGFPQETESSLSRTVTAMKKVKCSLLVFNTFTPYPGTEAFELCRKEGMIEDDYDVSLYNHHSPDNYYCSNIEREKFRILISEIRKTVDRKNKINRIKKIFSGSTFRRIQELGIGKSLSKCRKVFIGR</sequence>
<protein>
    <recommendedName>
        <fullName evidence="7">Radical SAM core domain-containing protein</fullName>
    </recommendedName>
</protein>
<proteinExistence type="predicted"/>
<dbReference type="PANTHER" id="PTHR43409:SF7">
    <property type="entry name" value="BLL1977 PROTEIN"/>
    <property type="match status" value="1"/>
</dbReference>
<dbReference type="SUPFAM" id="SSF102114">
    <property type="entry name" value="Radical SAM enzymes"/>
    <property type="match status" value="1"/>
</dbReference>
<name>X1MWK2_9ZZZZ</name>
<evidence type="ECO:0000313" key="6">
    <source>
        <dbReference type="EMBL" id="GAI10754.1"/>
    </source>
</evidence>
<evidence type="ECO:0000256" key="3">
    <source>
        <dbReference type="ARBA" id="ARBA00022723"/>
    </source>
</evidence>
<dbReference type="GO" id="GO:0046872">
    <property type="term" value="F:metal ion binding"/>
    <property type="evidence" value="ECO:0007669"/>
    <property type="project" value="UniProtKB-KW"/>
</dbReference>
<dbReference type="PANTHER" id="PTHR43409">
    <property type="entry name" value="ANAEROBIC MAGNESIUM-PROTOPORPHYRIN IX MONOMETHYL ESTER CYCLASE-RELATED"/>
    <property type="match status" value="1"/>
</dbReference>
<dbReference type="InterPro" id="IPR058240">
    <property type="entry name" value="rSAM_sf"/>
</dbReference>
<dbReference type="EMBL" id="BARV01006288">
    <property type="protein sequence ID" value="GAI10754.1"/>
    <property type="molecule type" value="Genomic_DNA"/>
</dbReference>
<dbReference type="AlphaFoldDB" id="X1MWK2"/>
<organism evidence="6">
    <name type="scientific">marine sediment metagenome</name>
    <dbReference type="NCBI Taxonomy" id="412755"/>
    <lineage>
        <taxon>unclassified sequences</taxon>
        <taxon>metagenomes</taxon>
        <taxon>ecological metagenomes</taxon>
    </lineage>
</organism>
<dbReference type="GO" id="GO:0051536">
    <property type="term" value="F:iron-sulfur cluster binding"/>
    <property type="evidence" value="ECO:0007669"/>
    <property type="project" value="UniProtKB-KW"/>
</dbReference>
<keyword evidence="4" id="KW-0408">Iron</keyword>